<evidence type="ECO:0000256" key="6">
    <source>
        <dbReference type="PIRNR" id="PIRNR001123"/>
    </source>
</evidence>
<dbReference type="InterPro" id="IPR023367">
    <property type="entry name" value="Peptidase_M42_dom2"/>
</dbReference>
<keyword evidence="4" id="KW-0479">Metal-binding</keyword>
<evidence type="ECO:0000313" key="8">
    <source>
        <dbReference type="Proteomes" id="UP000719942"/>
    </source>
</evidence>
<dbReference type="Gene3D" id="2.40.30.40">
    <property type="entry name" value="Peptidase M42, domain 2"/>
    <property type="match status" value="1"/>
</dbReference>
<evidence type="ECO:0000313" key="7">
    <source>
        <dbReference type="EMBL" id="MBW7572696.1"/>
    </source>
</evidence>
<accession>A0ABS7DN15</accession>
<dbReference type="Gene3D" id="3.40.630.10">
    <property type="entry name" value="Zn peptidases"/>
    <property type="match status" value="1"/>
</dbReference>
<evidence type="ECO:0000256" key="5">
    <source>
        <dbReference type="ARBA" id="ARBA00022801"/>
    </source>
</evidence>
<dbReference type="Proteomes" id="UP000719942">
    <property type="component" value="Unassembled WGS sequence"/>
</dbReference>
<comment type="similarity">
    <text evidence="1 6">Belongs to the peptidase M42 family.</text>
</comment>
<keyword evidence="2" id="KW-0031">Aminopeptidase</keyword>
<dbReference type="SUPFAM" id="SSF101821">
    <property type="entry name" value="Aminopeptidase/glucanase lid domain"/>
    <property type="match status" value="1"/>
</dbReference>
<sequence>MDELKGLVFRLCAAPGTPGNENAAAKAAGKELSKYAKAHVDKMGNVIAKMGKLGAEKHILLDAHLDQIGLIVTNIDKHGFLRVDRTGGVDRRVLPGSPVTIYGKEVLTGVVCCTPPHLSDGSEDKLVSVDKMAVDAGLSKAEAEKLVRPGDRILLHAAPKSLLGTRVTAPGLDDRAGVAVLIRCAQLLAGCELNCEVTVLLSSREEVGGQGAVTGAYSVNPTHAVIVDVSFAEQPNVLPEKCGKLGGGPMIGVAPILNRSMIDGMIETAKKNHIPYKLDVMGGSTGTNSDEIAITRKGVKAELISIPLRYMHTPVEVIDLKDVEHTARLIAEYIKGVE</sequence>
<dbReference type="PANTHER" id="PTHR32481">
    <property type="entry name" value="AMINOPEPTIDASE"/>
    <property type="match status" value="1"/>
</dbReference>
<evidence type="ECO:0000256" key="4">
    <source>
        <dbReference type="ARBA" id="ARBA00022723"/>
    </source>
</evidence>
<dbReference type="SUPFAM" id="SSF53187">
    <property type="entry name" value="Zn-dependent exopeptidases"/>
    <property type="match status" value="1"/>
</dbReference>
<dbReference type="PIRSF" id="PIRSF001123">
    <property type="entry name" value="PepA_GA"/>
    <property type="match status" value="1"/>
</dbReference>
<dbReference type="EMBL" id="JAGFNZ010000002">
    <property type="protein sequence ID" value="MBW7572696.1"/>
    <property type="molecule type" value="Genomic_DNA"/>
</dbReference>
<reference evidence="7 8" key="1">
    <citation type="submission" date="2021-03" db="EMBL/GenBank/DDBJ databases">
        <title>Caproiciproducens sp. nov. isolated from feces of cow.</title>
        <authorList>
            <person name="Choi J.-Y."/>
        </authorList>
    </citation>
    <scope>NUCLEOTIDE SEQUENCE [LARGE SCALE GENOMIC DNA]</scope>
    <source>
        <strain evidence="7 8">AGMB10547</strain>
    </source>
</reference>
<keyword evidence="5" id="KW-0378">Hydrolase</keyword>
<gene>
    <name evidence="7" type="ORF">J5W02_07700</name>
</gene>
<comment type="caution">
    <text evidence="7">The sequence shown here is derived from an EMBL/GenBank/DDBJ whole genome shotgun (WGS) entry which is preliminary data.</text>
</comment>
<evidence type="ECO:0000256" key="3">
    <source>
        <dbReference type="ARBA" id="ARBA00022670"/>
    </source>
</evidence>
<protein>
    <submittedName>
        <fullName evidence="7">M42 family peptidase</fullName>
    </submittedName>
</protein>
<keyword evidence="8" id="KW-1185">Reference proteome</keyword>
<proteinExistence type="inferred from homology"/>
<dbReference type="InterPro" id="IPR008007">
    <property type="entry name" value="Peptidase_M42"/>
</dbReference>
<keyword evidence="3" id="KW-0645">Protease</keyword>
<dbReference type="InterPro" id="IPR051464">
    <property type="entry name" value="Peptidase_M42_aminopept"/>
</dbReference>
<dbReference type="Pfam" id="PF05343">
    <property type="entry name" value="Peptidase_M42"/>
    <property type="match status" value="1"/>
</dbReference>
<evidence type="ECO:0000256" key="2">
    <source>
        <dbReference type="ARBA" id="ARBA00022438"/>
    </source>
</evidence>
<dbReference type="PANTHER" id="PTHR32481:SF6">
    <property type="entry name" value="ENDOGLUCANASE"/>
    <property type="match status" value="1"/>
</dbReference>
<name>A0ABS7DN15_9FIRM</name>
<evidence type="ECO:0000256" key="1">
    <source>
        <dbReference type="ARBA" id="ARBA00006272"/>
    </source>
</evidence>
<organism evidence="7 8">
    <name type="scientific">Caproiciproducens faecalis</name>
    <dbReference type="NCBI Taxonomy" id="2820301"/>
    <lineage>
        <taxon>Bacteria</taxon>
        <taxon>Bacillati</taxon>
        <taxon>Bacillota</taxon>
        <taxon>Clostridia</taxon>
        <taxon>Eubacteriales</taxon>
        <taxon>Acutalibacteraceae</taxon>
        <taxon>Caproiciproducens</taxon>
    </lineage>
</organism>